<evidence type="ECO:0000313" key="4">
    <source>
        <dbReference type="Proteomes" id="UP000746471"/>
    </source>
</evidence>
<feature type="domain" description="Zinc-ribbon" evidence="2">
    <location>
        <begin position="104"/>
        <end position="126"/>
    </location>
</feature>
<evidence type="ECO:0000259" key="2">
    <source>
        <dbReference type="Pfam" id="PF13240"/>
    </source>
</evidence>
<proteinExistence type="predicted"/>
<organism evidence="3 4">
    <name type="scientific">Fusibacter paucivorans</name>
    <dbReference type="NCBI Taxonomy" id="76009"/>
    <lineage>
        <taxon>Bacteria</taxon>
        <taxon>Bacillati</taxon>
        <taxon>Bacillota</taxon>
        <taxon>Clostridia</taxon>
        <taxon>Eubacteriales</taxon>
        <taxon>Eubacteriales Family XII. Incertae Sedis</taxon>
        <taxon>Fusibacter</taxon>
    </lineage>
</organism>
<dbReference type="Pfam" id="PF13240">
    <property type="entry name" value="Zn_Ribbon_1"/>
    <property type="match status" value="1"/>
</dbReference>
<keyword evidence="4" id="KW-1185">Reference proteome</keyword>
<comment type="caution">
    <text evidence="3">The sequence shown here is derived from an EMBL/GenBank/DDBJ whole genome shotgun (WGS) entry which is preliminary data.</text>
</comment>
<dbReference type="Proteomes" id="UP000746471">
    <property type="component" value="Unassembled WGS sequence"/>
</dbReference>
<name>A0ABS5PL85_9FIRM</name>
<protein>
    <submittedName>
        <fullName evidence="3">Zinc ribbon domain-containing protein</fullName>
    </submittedName>
</protein>
<feature type="transmembrane region" description="Helical" evidence="1">
    <location>
        <begin position="12"/>
        <end position="31"/>
    </location>
</feature>
<keyword evidence="1" id="KW-0472">Membrane</keyword>
<reference evidence="3 4" key="1">
    <citation type="submission" date="2021-05" db="EMBL/GenBank/DDBJ databases">
        <title>Fusibacter ferrireducens sp. nov., an anaerobic, sulfur- and Fe-reducing bacterium isolated from the mangrove sediment.</title>
        <authorList>
            <person name="Qiu D."/>
        </authorList>
    </citation>
    <scope>NUCLEOTIDE SEQUENCE [LARGE SCALE GENOMIC DNA]</scope>
    <source>
        <strain evidence="3 4">DSM 12116</strain>
    </source>
</reference>
<feature type="transmembrane region" description="Helical" evidence="1">
    <location>
        <begin position="43"/>
        <end position="62"/>
    </location>
</feature>
<dbReference type="RefSeq" id="WP_213235725.1">
    <property type="nucleotide sequence ID" value="NZ_JAHBCL010000006.1"/>
</dbReference>
<keyword evidence="1" id="KW-1133">Transmembrane helix</keyword>
<evidence type="ECO:0000256" key="1">
    <source>
        <dbReference type="SAM" id="Phobius"/>
    </source>
</evidence>
<gene>
    <name evidence="3" type="ORF">KHM83_04510</name>
</gene>
<dbReference type="InterPro" id="IPR026870">
    <property type="entry name" value="Zinc_ribbon_dom"/>
</dbReference>
<sequence length="127" mass="14296">MRHIKPGRGPSAMSAVGSIVAIIFGIFWTFTVAATPFGVRNPMVFFGILFIILGVVQFIYHMKNTTGKKRMSLYDITDDEEENHPKRKAVQTDHMEGAEVEVHFCPYCGKKLKHGYTFCPSCGRPLK</sequence>
<evidence type="ECO:0000313" key="3">
    <source>
        <dbReference type="EMBL" id="MBS7525939.1"/>
    </source>
</evidence>
<accession>A0ABS5PL85</accession>
<keyword evidence="1" id="KW-0812">Transmembrane</keyword>
<dbReference type="EMBL" id="JAHBCL010000006">
    <property type="protein sequence ID" value="MBS7525939.1"/>
    <property type="molecule type" value="Genomic_DNA"/>
</dbReference>